<name>A0ABR4BCC9_9LECA</name>
<feature type="compositionally biased region" description="Polar residues" evidence="1">
    <location>
        <begin position="166"/>
        <end position="190"/>
    </location>
</feature>
<feature type="compositionally biased region" description="Polar residues" evidence="1">
    <location>
        <begin position="394"/>
        <end position="404"/>
    </location>
</feature>
<feature type="compositionally biased region" description="Polar residues" evidence="1">
    <location>
        <begin position="342"/>
        <end position="355"/>
    </location>
</feature>
<keyword evidence="3" id="KW-1185">Reference proteome</keyword>
<feature type="compositionally biased region" description="Polar residues" evidence="1">
    <location>
        <begin position="540"/>
        <end position="558"/>
    </location>
</feature>
<feature type="compositionally biased region" description="Basic and acidic residues" evidence="1">
    <location>
        <begin position="147"/>
        <end position="161"/>
    </location>
</feature>
<feature type="compositionally biased region" description="Basic and acidic residues" evidence="1">
    <location>
        <begin position="458"/>
        <end position="475"/>
    </location>
</feature>
<comment type="caution">
    <text evidence="2">The sequence shown here is derived from an EMBL/GenBank/DDBJ whole genome shotgun (WGS) entry which is preliminary data.</text>
</comment>
<sequence length="622" mass="65190">MTTPYNYGVSASSGIAASPRRHRHAVQPPNLLTTSLENARASLGIGASQTPISTTSLSSPFAASAYPLSPNPASPGSAMRGTSPMTFRSQAGISSAYNPQHWGPVGNEIPVSTTRSTRGQSSRTTVFAPQPVGPDEPVTSPPPPYSPRRDGESQDSPRRPADVVSPSDTISPGTESSHYGTPVSAATTLSPDFVSQYPQGPSPVLRQHATPNDSPNASAAPNFPPPPPATQGQRIRSSSKNHADRLLSSLTSRGKGPNPESPANAIDVLQEHTAQLLAQAPEGSRSGPTVRAPTARRAASTGALGLSASSSRSASHSRSPVTWEPGMPLPPPPPGPPPAAARSQSLDRPSESPINRPTPTLPLRARRPPGNGTTLDTVPPTPADWREEDVVNGESGQSQHTTGPTPLHIDTGSILYKRRSGFDYPQTATGAIPAHMRRDSSTGGLLRSPAVRNRSAKGIRERRSESRNGKCRAVEDSAVSPTDSAGPWAENFETVKPMDLILPDPQLREARQRMLPKSTPKSGKSMQSLDGALNSADFKSPSSKAVSFTTSNTTPQPESSRSQRFSASASTPVLSPSRDTFSDTSVEIGASPPLPPKPFSEPLSPGAESISKTTLFDCSTGA</sequence>
<reference evidence="2 3" key="1">
    <citation type="submission" date="2024-09" db="EMBL/GenBank/DDBJ databases">
        <title>Rethinking Asexuality: The Enigmatic Case of Functional Sexual Genes in Lepraria (Stereocaulaceae).</title>
        <authorList>
            <person name="Doellman M."/>
            <person name="Sun Y."/>
            <person name="Barcenas-Pena A."/>
            <person name="Lumbsch H.T."/>
            <person name="Grewe F."/>
        </authorList>
    </citation>
    <scope>NUCLEOTIDE SEQUENCE [LARGE SCALE GENOMIC DNA]</scope>
    <source>
        <strain evidence="2 3">Grewe 0041</strain>
    </source>
</reference>
<feature type="compositionally biased region" description="Low complexity" evidence="1">
    <location>
        <begin position="289"/>
        <end position="319"/>
    </location>
</feature>
<feature type="compositionally biased region" description="Polar residues" evidence="1">
    <location>
        <begin position="83"/>
        <end position="98"/>
    </location>
</feature>
<feature type="compositionally biased region" description="Polar residues" evidence="1">
    <location>
        <begin position="231"/>
        <end position="240"/>
    </location>
</feature>
<feature type="compositionally biased region" description="Low complexity" evidence="1">
    <location>
        <begin position="112"/>
        <end position="125"/>
    </location>
</feature>
<feature type="region of interest" description="Disordered" evidence="1">
    <location>
        <begin position="66"/>
        <end position="411"/>
    </location>
</feature>
<feature type="compositionally biased region" description="Low complexity" evidence="1">
    <location>
        <begin position="559"/>
        <end position="570"/>
    </location>
</feature>
<feature type="compositionally biased region" description="Low complexity" evidence="1">
    <location>
        <begin position="209"/>
        <end position="221"/>
    </location>
</feature>
<organism evidence="2 3">
    <name type="scientific">Lepraria finkii</name>
    <dbReference type="NCBI Taxonomy" id="1340010"/>
    <lineage>
        <taxon>Eukaryota</taxon>
        <taxon>Fungi</taxon>
        <taxon>Dikarya</taxon>
        <taxon>Ascomycota</taxon>
        <taxon>Pezizomycotina</taxon>
        <taxon>Lecanoromycetes</taxon>
        <taxon>OSLEUM clade</taxon>
        <taxon>Lecanoromycetidae</taxon>
        <taxon>Lecanorales</taxon>
        <taxon>Lecanorineae</taxon>
        <taxon>Stereocaulaceae</taxon>
        <taxon>Lepraria</taxon>
    </lineage>
</organism>
<evidence type="ECO:0000313" key="3">
    <source>
        <dbReference type="Proteomes" id="UP001590951"/>
    </source>
</evidence>
<dbReference type="Proteomes" id="UP001590951">
    <property type="component" value="Unassembled WGS sequence"/>
</dbReference>
<feature type="region of interest" description="Disordered" evidence="1">
    <location>
        <begin position="424"/>
        <end position="622"/>
    </location>
</feature>
<evidence type="ECO:0000313" key="2">
    <source>
        <dbReference type="EMBL" id="KAL2055509.1"/>
    </source>
</evidence>
<evidence type="ECO:0000256" key="1">
    <source>
        <dbReference type="SAM" id="MobiDB-lite"/>
    </source>
</evidence>
<feature type="region of interest" description="Disordered" evidence="1">
    <location>
        <begin position="1"/>
        <end position="29"/>
    </location>
</feature>
<feature type="compositionally biased region" description="Pro residues" evidence="1">
    <location>
        <begin position="327"/>
        <end position="339"/>
    </location>
</feature>
<gene>
    <name evidence="2" type="ORF">ABVK25_004317</name>
</gene>
<feature type="compositionally biased region" description="Polar residues" evidence="1">
    <location>
        <begin position="1"/>
        <end position="15"/>
    </location>
</feature>
<dbReference type="EMBL" id="JBHFEH010000011">
    <property type="protein sequence ID" value="KAL2055509.1"/>
    <property type="molecule type" value="Genomic_DNA"/>
</dbReference>
<feature type="compositionally biased region" description="Polar residues" evidence="1">
    <location>
        <begin position="571"/>
        <end position="585"/>
    </location>
</feature>
<feature type="compositionally biased region" description="Pro residues" evidence="1">
    <location>
        <begin position="131"/>
        <end position="146"/>
    </location>
</feature>
<proteinExistence type="predicted"/>
<feature type="compositionally biased region" description="Polar residues" evidence="1">
    <location>
        <begin position="519"/>
        <end position="528"/>
    </location>
</feature>
<accession>A0ABR4BCC9</accession>
<protein>
    <submittedName>
        <fullName evidence="2">Uncharacterized protein</fullName>
    </submittedName>
</protein>
<feature type="compositionally biased region" description="Polar residues" evidence="1">
    <location>
        <begin position="610"/>
        <end position="622"/>
    </location>
</feature>